<gene>
    <name evidence="1" type="ORF">NITLEN_90125</name>
</gene>
<accession>A0A330LI31</accession>
<dbReference type="RefSeq" id="WP_121990974.1">
    <property type="nucleotide sequence ID" value="NZ_OUNR01000022.1"/>
</dbReference>
<dbReference type="AlphaFoldDB" id="A0A330LI31"/>
<protein>
    <submittedName>
        <fullName evidence="1">Uncharacterized protein</fullName>
    </submittedName>
</protein>
<dbReference type="EMBL" id="OUNR01000022">
    <property type="protein sequence ID" value="SPP66870.1"/>
    <property type="molecule type" value="Genomic_DNA"/>
</dbReference>
<name>A0A330LI31_9BACT</name>
<dbReference type="Proteomes" id="UP000248168">
    <property type="component" value="Unassembled WGS sequence"/>
</dbReference>
<reference evidence="2" key="1">
    <citation type="submission" date="2018-04" db="EMBL/GenBank/DDBJ databases">
        <authorList>
            <person name="Lucker S."/>
            <person name="Sakoula D."/>
        </authorList>
    </citation>
    <scope>NUCLEOTIDE SEQUENCE [LARGE SCALE GENOMIC DNA]</scope>
</reference>
<sequence length="74" mass="8040">MVACLEAVLFYELSESSAFTEVSADMEANPSKVTAIRRMCFMGGGIELRVMVWQDTGAAVAGDIRACDLLNHHC</sequence>
<proteinExistence type="predicted"/>
<organism evidence="1 2">
    <name type="scientific">Nitrospira lenta</name>
    <dbReference type="NCBI Taxonomy" id="1436998"/>
    <lineage>
        <taxon>Bacteria</taxon>
        <taxon>Pseudomonadati</taxon>
        <taxon>Nitrospirota</taxon>
        <taxon>Nitrospiria</taxon>
        <taxon>Nitrospirales</taxon>
        <taxon>Nitrospiraceae</taxon>
        <taxon>Nitrospira</taxon>
    </lineage>
</organism>
<keyword evidence="2" id="KW-1185">Reference proteome</keyword>
<evidence type="ECO:0000313" key="1">
    <source>
        <dbReference type="EMBL" id="SPP66870.1"/>
    </source>
</evidence>
<evidence type="ECO:0000313" key="2">
    <source>
        <dbReference type="Proteomes" id="UP000248168"/>
    </source>
</evidence>
<dbReference type="InParanoid" id="A0A330LI31"/>